<reference key="1">
    <citation type="submission" date="2010-11" db="EMBL/GenBank/DDBJ databases">
        <title>The complete sequence of chromosome of Isophaera pallida ATCC 43644.</title>
        <authorList>
            <consortium name="US DOE Joint Genome Institute (JGI-PGF)"/>
            <person name="Lucas S."/>
            <person name="Copeland A."/>
            <person name="Lapidus A."/>
            <person name="Bruce D."/>
            <person name="Goodwin L."/>
            <person name="Pitluck S."/>
            <person name="Kyrpides N."/>
            <person name="Mavromatis K."/>
            <person name="Pagani I."/>
            <person name="Ivanova N."/>
            <person name="Saunders E."/>
            <person name="Brettin T."/>
            <person name="Detter J.C."/>
            <person name="Han C."/>
            <person name="Tapia R."/>
            <person name="Land M."/>
            <person name="Hauser L."/>
            <person name="Markowitz V."/>
            <person name="Cheng J.-F."/>
            <person name="Hugenholtz P."/>
            <person name="Woyke T."/>
            <person name="Wu D."/>
            <person name="Eisen J.A."/>
        </authorList>
    </citation>
    <scope>NUCLEOTIDE SEQUENCE</scope>
    <source>
        <strain>ATCC 43644</strain>
    </source>
</reference>
<dbReference type="HOGENOM" id="CLU_1804904_0_0_0"/>
<sequence length="153" mass="16437">MMLKRGEALTADDTHIDMTPMVDVVFQLMTFMLFSMQATGGEKVNVPPARHGGVLDQNQVVVITVAPPRPGAEARVVLGDGLFDENGQPRPEVSAEGIKKAVEQAKREQRSRVVIQGDGEASYGEVMRVASQVAEVEGVSVHIGVQEPKGSSR</sequence>
<proteinExistence type="inferred from homology"/>
<dbReference type="eggNOG" id="COG0848">
    <property type="taxonomic scope" value="Bacteria"/>
</dbReference>
<comment type="similarity">
    <text evidence="2 7">Belongs to the ExbD/TolR family.</text>
</comment>
<dbReference type="PANTHER" id="PTHR30558:SF3">
    <property type="entry name" value="BIOPOLYMER TRANSPORT PROTEIN EXBD-RELATED"/>
    <property type="match status" value="1"/>
</dbReference>
<keyword evidence="9" id="KW-1185">Reference proteome</keyword>
<evidence type="ECO:0000256" key="6">
    <source>
        <dbReference type="ARBA" id="ARBA00023136"/>
    </source>
</evidence>
<dbReference type="GO" id="GO:0005886">
    <property type="term" value="C:plasma membrane"/>
    <property type="evidence" value="ECO:0007669"/>
    <property type="project" value="UniProtKB-SubCell"/>
</dbReference>
<dbReference type="KEGG" id="ipa:Isop_3145"/>
<keyword evidence="6" id="KW-0472">Membrane</keyword>
<keyword evidence="3" id="KW-1003">Cell membrane</keyword>
<keyword evidence="5" id="KW-1133">Transmembrane helix</keyword>
<organism evidence="8 9">
    <name type="scientific">Isosphaera pallida (strain ATCC 43644 / DSM 9630 / IS1B)</name>
    <dbReference type="NCBI Taxonomy" id="575540"/>
    <lineage>
        <taxon>Bacteria</taxon>
        <taxon>Pseudomonadati</taxon>
        <taxon>Planctomycetota</taxon>
        <taxon>Planctomycetia</taxon>
        <taxon>Isosphaerales</taxon>
        <taxon>Isosphaeraceae</taxon>
        <taxon>Isosphaera</taxon>
    </lineage>
</organism>
<protein>
    <submittedName>
        <fullName evidence="8">Biopolymer transport protein ExbD/TolR</fullName>
    </submittedName>
</protein>
<comment type="subcellular location">
    <subcellularLocation>
        <location evidence="1">Cell membrane</location>
        <topology evidence="1">Single-pass membrane protein</topology>
    </subcellularLocation>
    <subcellularLocation>
        <location evidence="7">Cell membrane</location>
        <topology evidence="7">Single-pass type II membrane protein</topology>
    </subcellularLocation>
</comment>
<keyword evidence="7" id="KW-0813">Transport</keyword>
<gene>
    <name evidence="8" type="ordered locus">Isop_3145</name>
</gene>
<keyword evidence="4 7" id="KW-0812">Transmembrane</keyword>
<dbReference type="Gene3D" id="3.30.420.270">
    <property type="match status" value="1"/>
</dbReference>
<dbReference type="EMBL" id="CP002353">
    <property type="protein sequence ID" value="ADV63709.1"/>
    <property type="molecule type" value="Genomic_DNA"/>
</dbReference>
<evidence type="ECO:0000256" key="5">
    <source>
        <dbReference type="ARBA" id="ARBA00022989"/>
    </source>
</evidence>
<dbReference type="Proteomes" id="UP000008631">
    <property type="component" value="Chromosome"/>
</dbReference>
<evidence type="ECO:0000313" key="8">
    <source>
        <dbReference type="EMBL" id="ADV63709.1"/>
    </source>
</evidence>
<dbReference type="AlphaFoldDB" id="E8R3X9"/>
<evidence type="ECO:0000256" key="1">
    <source>
        <dbReference type="ARBA" id="ARBA00004162"/>
    </source>
</evidence>
<dbReference type="InParanoid" id="E8R3X9"/>
<dbReference type="RefSeq" id="WP_013565997.1">
    <property type="nucleotide sequence ID" value="NC_014962.1"/>
</dbReference>
<dbReference type="PANTHER" id="PTHR30558">
    <property type="entry name" value="EXBD MEMBRANE COMPONENT OF PMF-DRIVEN MACROMOLECULE IMPORT SYSTEM"/>
    <property type="match status" value="1"/>
</dbReference>
<reference evidence="8 9" key="2">
    <citation type="journal article" date="2011" name="Stand. Genomic Sci.">
        <title>Complete genome sequence of Isosphaera pallida type strain (IS1B).</title>
        <authorList>
            <consortium name="US DOE Joint Genome Institute (JGI-PGF)"/>
            <person name="Goker M."/>
            <person name="Cleland D."/>
            <person name="Saunders E."/>
            <person name="Lapidus A."/>
            <person name="Nolan M."/>
            <person name="Lucas S."/>
            <person name="Hammon N."/>
            <person name="Deshpande S."/>
            <person name="Cheng J.F."/>
            <person name="Tapia R."/>
            <person name="Han C."/>
            <person name="Goodwin L."/>
            <person name="Pitluck S."/>
            <person name="Liolios K."/>
            <person name="Pagani I."/>
            <person name="Ivanova N."/>
            <person name="Mavromatis K."/>
            <person name="Pati A."/>
            <person name="Chen A."/>
            <person name="Palaniappan K."/>
            <person name="Land M."/>
            <person name="Hauser L."/>
            <person name="Chang Y.J."/>
            <person name="Jeffries C.D."/>
            <person name="Detter J.C."/>
            <person name="Beck B."/>
            <person name="Woyke T."/>
            <person name="Bristow J."/>
            <person name="Eisen J.A."/>
            <person name="Markowitz V."/>
            <person name="Hugenholtz P."/>
            <person name="Kyrpides N.C."/>
            <person name="Klenk H.P."/>
        </authorList>
    </citation>
    <scope>NUCLEOTIDE SEQUENCE [LARGE SCALE GENOMIC DNA]</scope>
    <source>
        <strain evidence="9">ATCC 43644 / DSM 9630 / IS1B</strain>
    </source>
</reference>
<keyword evidence="7" id="KW-0653">Protein transport</keyword>
<dbReference type="InterPro" id="IPR003400">
    <property type="entry name" value="ExbD"/>
</dbReference>
<evidence type="ECO:0000313" key="9">
    <source>
        <dbReference type="Proteomes" id="UP000008631"/>
    </source>
</evidence>
<evidence type="ECO:0000256" key="2">
    <source>
        <dbReference type="ARBA" id="ARBA00005811"/>
    </source>
</evidence>
<dbReference type="GO" id="GO:0022857">
    <property type="term" value="F:transmembrane transporter activity"/>
    <property type="evidence" value="ECO:0007669"/>
    <property type="project" value="InterPro"/>
</dbReference>
<accession>E8R3X9</accession>
<dbReference type="Pfam" id="PF02472">
    <property type="entry name" value="ExbD"/>
    <property type="match status" value="1"/>
</dbReference>
<evidence type="ECO:0000256" key="4">
    <source>
        <dbReference type="ARBA" id="ARBA00022692"/>
    </source>
</evidence>
<dbReference type="GO" id="GO:0015031">
    <property type="term" value="P:protein transport"/>
    <property type="evidence" value="ECO:0007669"/>
    <property type="project" value="UniProtKB-KW"/>
</dbReference>
<dbReference type="STRING" id="575540.Isop_3145"/>
<evidence type="ECO:0000256" key="7">
    <source>
        <dbReference type="RuleBase" id="RU003879"/>
    </source>
</evidence>
<name>E8R3X9_ISOPI</name>
<evidence type="ECO:0000256" key="3">
    <source>
        <dbReference type="ARBA" id="ARBA00022475"/>
    </source>
</evidence>